<evidence type="ECO:0000313" key="1">
    <source>
        <dbReference type="EMBL" id="VFU41262.1"/>
    </source>
</evidence>
<gene>
    <name evidence="1" type="ORF">SVIM_LOCUS241960</name>
</gene>
<reference evidence="1" key="1">
    <citation type="submission" date="2019-03" db="EMBL/GenBank/DDBJ databases">
        <authorList>
            <person name="Mank J."/>
            <person name="Almeida P."/>
        </authorList>
    </citation>
    <scope>NUCLEOTIDE SEQUENCE</scope>
    <source>
        <strain evidence="1">78183</strain>
    </source>
</reference>
<dbReference type="AlphaFoldDB" id="A0A6N2LJA1"/>
<proteinExistence type="predicted"/>
<sequence length="116" mass="13229">MPCFWEHGDATTKTWVLGGGQQWILQWRQDFMSKTLRSENTCFCSKRRELNLIALNVHGVSCLSFKHADLLPPSSNKTALINGFQSRSLKASHRPNWILEYLRYSSIASTLESLGN</sequence>
<dbReference type="EMBL" id="CAADRP010001562">
    <property type="protein sequence ID" value="VFU41262.1"/>
    <property type="molecule type" value="Genomic_DNA"/>
</dbReference>
<name>A0A6N2LJA1_SALVM</name>
<protein>
    <submittedName>
        <fullName evidence="1">Uncharacterized protein</fullName>
    </submittedName>
</protein>
<organism evidence="1">
    <name type="scientific">Salix viminalis</name>
    <name type="common">Common osier</name>
    <name type="synonym">Basket willow</name>
    <dbReference type="NCBI Taxonomy" id="40686"/>
    <lineage>
        <taxon>Eukaryota</taxon>
        <taxon>Viridiplantae</taxon>
        <taxon>Streptophyta</taxon>
        <taxon>Embryophyta</taxon>
        <taxon>Tracheophyta</taxon>
        <taxon>Spermatophyta</taxon>
        <taxon>Magnoliopsida</taxon>
        <taxon>eudicotyledons</taxon>
        <taxon>Gunneridae</taxon>
        <taxon>Pentapetalae</taxon>
        <taxon>rosids</taxon>
        <taxon>fabids</taxon>
        <taxon>Malpighiales</taxon>
        <taxon>Salicaceae</taxon>
        <taxon>Saliceae</taxon>
        <taxon>Salix</taxon>
    </lineage>
</organism>
<accession>A0A6N2LJA1</accession>